<reference evidence="2" key="1">
    <citation type="submission" date="2020-03" db="EMBL/GenBank/DDBJ databases">
        <title>Hybrid Assembly of Korean Phytophthora infestans isolates.</title>
        <authorList>
            <person name="Prokchorchik M."/>
            <person name="Lee Y."/>
            <person name="Seo J."/>
            <person name="Cho J.-H."/>
            <person name="Park Y.-E."/>
            <person name="Jang D.-C."/>
            <person name="Im J.-S."/>
            <person name="Choi J.-G."/>
            <person name="Park H.-J."/>
            <person name="Lee G.-B."/>
            <person name="Lee Y.-G."/>
            <person name="Hong S.-Y."/>
            <person name="Cho K."/>
            <person name="Sohn K.H."/>
        </authorList>
    </citation>
    <scope>NUCLEOTIDE SEQUENCE</scope>
    <source>
        <strain evidence="2">KR_2_A2</strain>
    </source>
</reference>
<evidence type="ECO:0000256" key="1">
    <source>
        <dbReference type="SAM" id="MobiDB-lite"/>
    </source>
</evidence>
<feature type="region of interest" description="Disordered" evidence="1">
    <location>
        <begin position="16"/>
        <end position="120"/>
    </location>
</feature>
<dbReference type="AlphaFoldDB" id="A0A8S9TJB2"/>
<comment type="caution">
    <text evidence="2">The sequence shown here is derived from an EMBL/GenBank/DDBJ whole genome shotgun (WGS) entry which is preliminary data.</text>
</comment>
<dbReference type="EMBL" id="JAACNO010003026">
    <property type="protein sequence ID" value="KAF4128975.1"/>
    <property type="molecule type" value="Genomic_DNA"/>
</dbReference>
<dbReference type="Proteomes" id="UP000704712">
    <property type="component" value="Unassembled WGS sequence"/>
</dbReference>
<organism evidence="2 3">
    <name type="scientific">Phytophthora infestans</name>
    <name type="common">Potato late blight agent</name>
    <name type="synonym">Botrytis infestans</name>
    <dbReference type="NCBI Taxonomy" id="4787"/>
    <lineage>
        <taxon>Eukaryota</taxon>
        <taxon>Sar</taxon>
        <taxon>Stramenopiles</taxon>
        <taxon>Oomycota</taxon>
        <taxon>Peronosporomycetes</taxon>
        <taxon>Peronosporales</taxon>
        <taxon>Peronosporaceae</taxon>
        <taxon>Phytophthora</taxon>
    </lineage>
</organism>
<sequence>MWPSLFQRLQEIRALRASGQPAGSGRTDGEAGEAASPDSDRRDAASRRAPQRSLTSIRPRSQTHAVTPPVNNSTNEQASQNGEEVIASSVGASRASAVSAGQVDQSTAARVPPHGSSSAVVADAHSVRDIASDIEVANIKPPAAVTNAIAAFPEVPGLVLKPPTEKETSYIYKWGVRVEVVERAVPVRHWICLADETCRRNGTNFTLSCDRTSKPANHLAAVHRVVSMRTKAQLGEKRKREDEIEHLRSSSLFKNNPRRFALLMETLRIINNNLPF</sequence>
<name>A0A8S9TJB2_PHYIN</name>
<accession>A0A8S9TJB2</accession>
<feature type="non-terminal residue" evidence="2">
    <location>
        <position position="276"/>
    </location>
</feature>
<evidence type="ECO:0000313" key="3">
    <source>
        <dbReference type="Proteomes" id="UP000704712"/>
    </source>
</evidence>
<evidence type="ECO:0000313" key="2">
    <source>
        <dbReference type="EMBL" id="KAF4128975.1"/>
    </source>
</evidence>
<feature type="compositionally biased region" description="Polar residues" evidence="1">
    <location>
        <begin position="54"/>
        <end position="82"/>
    </location>
</feature>
<feature type="compositionally biased region" description="Low complexity" evidence="1">
    <location>
        <begin position="87"/>
        <end position="101"/>
    </location>
</feature>
<protein>
    <submittedName>
        <fullName evidence="2">Uncharacterized protein</fullName>
    </submittedName>
</protein>
<gene>
    <name evidence="2" type="ORF">GN958_ATG21834</name>
</gene>
<proteinExistence type="predicted"/>